<keyword evidence="4 8" id="KW-0812">Transmembrane</keyword>
<name>A0A5B7JCW1_PORTR</name>
<comment type="subcellular location">
    <subcellularLocation>
        <location evidence="1">Golgi apparatus membrane</location>
        <topology evidence="1">Multi-pass membrane protein</topology>
    </subcellularLocation>
</comment>
<evidence type="ECO:0000256" key="8">
    <source>
        <dbReference type="SAM" id="Phobius"/>
    </source>
</evidence>
<accession>A0A5B7JCW1</accession>
<sequence>MAHQVPNYLPSISSAIGEFVPQRYIWRFAIAVHSAPRFLLAFMYYSFMNRILPNITFYKVSSFL</sequence>
<proteinExistence type="inferred from homology"/>
<keyword evidence="3" id="KW-0337">GPI-anchor biosynthesis</keyword>
<protein>
    <submittedName>
        <fullName evidence="10">Post-GPI attachment to proteins factor 2</fullName>
    </submittedName>
</protein>
<comment type="caution">
    <text evidence="10">The sequence shown here is derived from an EMBL/GenBank/DDBJ whole genome shotgun (WGS) entry which is preliminary data.</text>
</comment>
<evidence type="ECO:0000256" key="7">
    <source>
        <dbReference type="ARBA" id="ARBA00023136"/>
    </source>
</evidence>
<evidence type="ECO:0000256" key="6">
    <source>
        <dbReference type="ARBA" id="ARBA00023034"/>
    </source>
</evidence>
<evidence type="ECO:0000259" key="9">
    <source>
        <dbReference type="Pfam" id="PF10277"/>
    </source>
</evidence>
<evidence type="ECO:0000256" key="5">
    <source>
        <dbReference type="ARBA" id="ARBA00022989"/>
    </source>
</evidence>
<dbReference type="AlphaFoldDB" id="A0A5B7JCW1"/>
<keyword evidence="5 8" id="KW-1133">Transmembrane helix</keyword>
<dbReference type="Proteomes" id="UP000324222">
    <property type="component" value="Unassembled WGS sequence"/>
</dbReference>
<evidence type="ECO:0000256" key="4">
    <source>
        <dbReference type="ARBA" id="ARBA00022692"/>
    </source>
</evidence>
<gene>
    <name evidence="10" type="primary">PGAP2</name>
    <name evidence="10" type="ORF">E2C01_085178</name>
</gene>
<keyword evidence="11" id="KW-1185">Reference proteome</keyword>
<dbReference type="GO" id="GO:0006506">
    <property type="term" value="P:GPI anchor biosynthetic process"/>
    <property type="evidence" value="ECO:0007669"/>
    <property type="project" value="UniProtKB-KW"/>
</dbReference>
<comment type="similarity">
    <text evidence="2">Belongs to the PGAP2 family.</text>
</comment>
<dbReference type="GO" id="GO:0000139">
    <property type="term" value="C:Golgi membrane"/>
    <property type="evidence" value="ECO:0007669"/>
    <property type="project" value="UniProtKB-SubCell"/>
</dbReference>
<keyword evidence="6" id="KW-0333">Golgi apparatus</keyword>
<dbReference type="InterPro" id="IPR039545">
    <property type="entry name" value="PGAP2"/>
</dbReference>
<evidence type="ECO:0000256" key="1">
    <source>
        <dbReference type="ARBA" id="ARBA00004653"/>
    </source>
</evidence>
<dbReference type="InterPro" id="IPR019402">
    <property type="entry name" value="CWH43_N"/>
</dbReference>
<dbReference type="PANTHER" id="PTHR12892">
    <property type="entry name" value="FGF RECEPTOR ACTIVATING PROTEIN 1"/>
    <property type="match status" value="1"/>
</dbReference>
<dbReference type="EMBL" id="VSRR010083586">
    <property type="protein sequence ID" value="MPC90204.1"/>
    <property type="molecule type" value="Genomic_DNA"/>
</dbReference>
<evidence type="ECO:0000256" key="3">
    <source>
        <dbReference type="ARBA" id="ARBA00022502"/>
    </source>
</evidence>
<reference evidence="10 11" key="1">
    <citation type="submission" date="2019-05" db="EMBL/GenBank/DDBJ databases">
        <title>Another draft genome of Portunus trituberculatus and its Hox gene families provides insights of decapod evolution.</title>
        <authorList>
            <person name="Jeong J.-H."/>
            <person name="Song I."/>
            <person name="Kim S."/>
            <person name="Choi T."/>
            <person name="Kim D."/>
            <person name="Ryu S."/>
            <person name="Kim W."/>
        </authorList>
    </citation>
    <scope>NUCLEOTIDE SEQUENCE [LARGE SCALE GENOMIC DNA]</scope>
    <source>
        <tissue evidence="10">Muscle</tissue>
    </source>
</reference>
<feature type="domain" description="CWH43-like N-terminal" evidence="9">
    <location>
        <begin position="4"/>
        <end position="52"/>
    </location>
</feature>
<evidence type="ECO:0000313" key="10">
    <source>
        <dbReference type="EMBL" id="MPC90204.1"/>
    </source>
</evidence>
<evidence type="ECO:0000313" key="11">
    <source>
        <dbReference type="Proteomes" id="UP000324222"/>
    </source>
</evidence>
<dbReference type="GO" id="GO:0005789">
    <property type="term" value="C:endoplasmic reticulum membrane"/>
    <property type="evidence" value="ECO:0007669"/>
    <property type="project" value="TreeGrafter"/>
</dbReference>
<dbReference type="OrthoDB" id="68581at2759"/>
<dbReference type="Pfam" id="PF10277">
    <property type="entry name" value="Frag1"/>
    <property type="match status" value="1"/>
</dbReference>
<organism evidence="10 11">
    <name type="scientific">Portunus trituberculatus</name>
    <name type="common">Swimming crab</name>
    <name type="synonym">Neptunus trituberculatus</name>
    <dbReference type="NCBI Taxonomy" id="210409"/>
    <lineage>
        <taxon>Eukaryota</taxon>
        <taxon>Metazoa</taxon>
        <taxon>Ecdysozoa</taxon>
        <taxon>Arthropoda</taxon>
        <taxon>Crustacea</taxon>
        <taxon>Multicrustacea</taxon>
        <taxon>Malacostraca</taxon>
        <taxon>Eumalacostraca</taxon>
        <taxon>Eucarida</taxon>
        <taxon>Decapoda</taxon>
        <taxon>Pleocyemata</taxon>
        <taxon>Brachyura</taxon>
        <taxon>Eubrachyura</taxon>
        <taxon>Portunoidea</taxon>
        <taxon>Portunidae</taxon>
        <taxon>Portuninae</taxon>
        <taxon>Portunus</taxon>
    </lineage>
</organism>
<dbReference type="PANTHER" id="PTHR12892:SF11">
    <property type="entry name" value="POST-GPI ATTACHMENT TO PROTEINS FACTOR 2"/>
    <property type="match status" value="1"/>
</dbReference>
<evidence type="ECO:0000256" key="2">
    <source>
        <dbReference type="ARBA" id="ARBA00007414"/>
    </source>
</evidence>
<feature type="transmembrane region" description="Helical" evidence="8">
    <location>
        <begin position="24"/>
        <end position="45"/>
    </location>
</feature>
<keyword evidence="7 8" id="KW-0472">Membrane</keyword>